<keyword evidence="3" id="KW-1185">Reference proteome</keyword>
<dbReference type="Proteomes" id="UP000315226">
    <property type="component" value="Unassembled WGS sequence"/>
</dbReference>
<keyword evidence="1" id="KW-0732">Signal</keyword>
<feature type="chain" id="PRO_5021358127" description="Secreted protein" evidence="1">
    <location>
        <begin position="27"/>
        <end position="308"/>
    </location>
</feature>
<gene>
    <name evidence="2" type="ORF">SGA01_07510</name>
</gene>
<comment type="caution">
    <text evidence="2">The sequence shown here is derived from an EMBL/GenBank/DDBJ whole genome shotgun (WGS) entry which is preliminary data.</text>
</comment>
<feature type="signal peptide" evidence="1">
    <location>
        <begin position="1"/>
        <end position="26"/>
    </location>
</feature>
<evidence type="ECO:0000256" key="1">
    <source>
        <dbReference type="SAM" id="SignalP"/>
    </source>
</evidence>
<sequence>MPRHSPVHSSPLATAVAVTSATIALAATLLAGLGQPPTGERPPPASAGAVTADDRLLHDAEQRLLRDCMRRHGFTYEVFPLDDDSGATDFVYVLDDEDRARRHGYGSDLRRQRDARTASDPNRAYFAALPADRKAAALAAANGTSPKGLTVTLPGGGSLQRSDTGCVAESWRGLYGDLGAWFRASARVEALVRIRRSRVVADPGYRERLGAWRECMRRAGHAFAAPADARAAALSPERPLGREREVALALAEVRCGRDAELARTARDLDAHHGRLLAGEYRADVETRDRLRSAALPRAHRILGADEQA</sequence>
<evidence type="ECO:0000313" key="3">
    <source>
        <dbReference type="Proteomes" id="UP000315226"/>
    </source>
</evidence>
<evidence type="ECO:0000313" key="2">
    <source>
        <dbReference type="EMBL" id="GEB55146.1"/>
    </source>
</evidence>
<reference evidence="2 3" key="1">
    <citation type="submission" date="2019-06" db="EMBL/GenBank/DDBJ databases">
        <title>Whole genome shotgun sequence of Streptomyces gardneri NBRC 12865.</title>
        <authorList>
            <person name="Hosoyama A."/>
            <person name="Uohara A."/>
            <person name="Ohji S."/>
            <person name="Ichikawa N."/>
        </authorList>
    </citation>
    <scope>NUCLEOTIDE SEQUENCE [LARGE SCALE GENOMIC DNA]</scope>
    <source>
        <strain evidence="2 3">NBRC 12865</strain>
    </source>
</reference>
<name>A0A4Y3RBN6_9ACTN</name>
<protein>
    <recommendedName>
        <fullName evidence="4">Secreted protein</fullName>
    </recommendedName>
</protein>
<dbReference type="AlphaFoldDB" id="A0A4Y3RBN6"/>
<evidence type="ECO:0008006" key="4">
    <source>
        <dbReference type="Google" id="ProtNLM"/>
    </source>
</evidence>
<proteinExistence type="predicted"/>
<dbReference type="EMBL" id="BJMN01000005">
    <property type="protein sequence ID" value="GEB55146.1"/>
    <property type="molecule type" value="Genomic_DNA"/>
</dbReference>
<accession>A0A4Y3RBN6</accession>
<organism evidence="2 3">
    <name type="scientific">Streptomyces gardneri</name>
    <dbReference type="NCBI Taxonomy" id="66892"/>
    <lineage>
        <taxon>Bacteria</taxon>
        <taxon>Bacillati</taxon>
        <taxon>Actinomycetota</taxon>
        <taxon>Actinomycetes</taxon>
        <taxon>Kitasatosporales</taxon>
        <taxon>Streptomycetaceae</taxon>
        <taxon>Streptomyces</taxon>
    </lineage>
</organism>